<keyword evidence="3" id="KW-1185">Reference proteome</keyword>
<sequence>MITPRLEMLEVGGVSIGCRVWDASGPGVAEETYLLVHGNAARSEWWDRIAPLLARRARVVAVDLSGHGESGWRDHYTLETWADELRAVAREHGAGRRTVLVGHSMGGLVALTAAWADPGLAVGIITLDTPLRRLTVEQIAKRRAIATRPLPRYETHDAAVAAFKTVPPLRSAEAAVVAHVAQRSYRRDGPDWVMHCDPALFARVTDVDAFLRPFPSNTFAVRAEYGLITDGMQREMSAYLGGDDRVIDIPDVGHNFILEAPRATAWLVLALASRIPVP</sequence>
<gene>
    <name evidence="2" type="ORF">SAMN04489810_1391</name>
</gene>
<organism evidence="2 3">
    <name type="scientific">Microbacterium pygmaeum</name>
    <dbReference type="NCBI Taxonomy" id="370764"/>
    <lineage>
        <taxon>Bacteria</taxon>
        <taxon>Bacillati</taxon>
        <taxon>Actinomycetota</taxon>
        <taxon>Actinomycetes</taxon>
        <taxon>Micrococcales</taxon>
        <taxon>Microbacteriaceae</taxon>
        <taxon>Microbacterium</taxon>
    </lineage>
</organism>
<dbReference type="GO" id="GO:0003824">
    <property type="term" value="F:catalytic activity"/>
    <property type="evidence" value="ECO:0007669"/>
    <property type="project" value="UniProtKB-ARBA"/>
</dbReference>
<dbReference type="STRING" id="370764.SAMN04489810_1391"/>
<dbReference type="GO" id="GO:0016020">
    <property type="term" value="C:membrane"/>
    <property type="evidence" value="ECO:0007669"/>
    <property type="project" value="TreeGrafter"/>
</dbReference>
<dbReference type="EMBL" id="LT629692">
    <property type="protein sequence ID" value="SDG82388.1"/>
    <property type="molecule type" value="Genomic_DNA"/>
</dbReference>
<dbReference type="InterPro" id="IPR029058">
    <property type="entry name" value="AB_hydrolase_fold"/>
</dbReference>
<feature type="domain" description="AB hydrolase-1" evidence="1">
    <location>
        <begin position="34"/>
        <end position="265"/>
    </location>
</feature>
<proteinExistence type="predicted"/>
<dbReference type="OrthoDB" id="2987348at2"/>
<dbReference type="PANTHER" id="PTHR43798">
    <property type="entry name" value="MONOACYLGLYCEROL LIPASE"/>
    <property type="match status" value="1"/>
</dbReference>
<evidence type="ECO:0000313" key="2">
    <source>
        <dbReference type="EMBL" id="SDG82388.1"/>
    </source>
</evidence>
<dbReference type="PRINTS" id="PR00111">
    <property type="entry name" value="ABHYDROLASE"/>
</dbReference>
<evidence type="ECO:0000313" key="3">
    <source>
        <dbReference type="Proteomes" id="UP000199009"/>
    </source>
</evidence>
<dbReference type="Proteomes" id="UP000199009">
    <property type="component" value="Chromosome I"/>
</dbReference>
<dbReference type="InterPro" id="IPR050266">
    <property type="entry name" value="AB_hydrolase_sf"/>
</dbReference>
<dbReference type="Gene3D" id="3.40.50.1820">
    <property type="entry name" value="alpha/beta hydrolase"/>
    <property type="match status" value="1"/>
</dbReference>
<accession>A0A1G7XDS9</accession>
<reference evidence="2 3" key="1">
    <citation type="submission" date="2016-10" db="EMBL/GenBank/DDBJ databases">
        <authorList>
            <person name="de Groot N.N."/>
        </authorList>
    </citation>
    <scope>NUCLEOTIDE SEQUENCE [LARGE SCALE GENOMIC DNA]</scope>
    <source>
        <strain evidence="2 3">DSM 23142</strain>
    </source>
</reference>
<name>A0A1G7XDS9_9MICO</name>
<dbReference type="Pfam" id="PF12697">
    <property type="entry name" value="Abhydrolase_6"/>
    <property type="match status" value="1"/>
</dbReference>
<dbReference type="RefSeq" id="WP_091488046.1">
    <property type="nucleotide sequence ID" value="NZ_LT629692.1"/>
</dbReference>
<dbReference type="InterPro" id="IPR000073">
    <property type="entry name" value="AB_hydrolase_1"/>
</dbReference>
<evidence type="ECO:0000259" key="1">
    <source>
        <dbReference type="Pfam" id="PF12697"/>
    </source>
</evidence>
<dbReference type="AlphaFoldDB" id="A0A1G7XDS9"/>
<dbReference type="PANTHER" id="PTHR43798:SF33">
    <property type="entry name" value="HYDROLASE, PUTATIVE (AFU_ORTHOLOGUE AFUA_2G14860)-RELATED"/>
    <property type="match status" value="1"/>
</dbReference>
<dbReference type="SUPFAM" id="SSF53474">
    <property type="entry name" value="alpha/beta-Hydrolases"/>
    <property type="match status" value="1"/>
</dbReference>
<protein>
    <submittedName>
        <fullName evidence="2">Pimeloyl-ACP methyl ester carboxylesterase</fullName>
    </submittedName>
</protein>